<feature type="transmembrane region" description="Helical" evidence="8">
    <location>
        <begin position="570"/>
        <end position="588"/>
    </location>
</feature>
<feature type="transmembrane region" description="Helical" evidence="8">
    <location>
        <begin position="425"/>
        <end position="449"/>
    </location>
</feature>
<evidence type="ECO:0000313" key="11">
    <source>
        <dbReference type="EMBL" id="CAH0375935.1"/>
    </source>
</evidence>
<evidence type="ECO:0000256" key="7">
    <source>
        <dbReference type="ARBA" id="ARBA00023136"/>
    </source>
</evidence>
<evidence type="ECO:0000313" key="10">
    <source>
        <dbReference type="EMBL" id="CAE0705677.1"/>
    </source>
</evidence>
<feature type="transmembrane region" description="Helical" evidence="8">
    <location>
        <begin position="352"/>
        <end position="372"/>
    </location>
</feature>
<feature type="transmembrane region" description="Helical" evidence="8">
    <location>
        <begin position="393"/>
        <end position="419"/>
    </location>
</feature>
<evidence type="ECO:0000313" key="12">
    <source>
        <dbReference type="Proteomes" id="UP000789595"/>
    </source>
</evidence>
<protein>
    <recommendedName>
        <fullName evidence="9">ABC transporter domain-containing protein</fullName>
    </recommendedName>
</protein>
<keyword evidence="6 8" id="KW-1133">Transmembrane helix</keyword>
<evidence type="ECO:0000256" key="1">
    <source>
        <dbReference type="ARBA" id="ARBA00004141"/>
    </source>
</evidence>
<keyword evidence="2" id="KW-0813">Transport</keyword>
<dbReference type="PANTHER" id="PTHR48041">
    <property type="entry name" value="ABC TRANSPORTER G FAMILY MEMBER 28"/>
    <property type="match status" value="1"/>
</dbReference>
<reference evidence="11" key="2">
    <citation type="submission" date="2021-11" db="EMBL/GenBank/DDBJ databases">
        <authorList>
            <consortium name="Genoscope - CEA"/>
            <person name="William W."/>
        </authorList>
    </citation>
    <scope>NUCLEOTIDE SEQUENCE</scope>
</reference>
<dbReference type="EMBL" id="HBIW01024506">
    <property type="protein sequence ID" value="CAE0705677.1"/>
    <property type="molecule type" value="Transcribed_RNA"/>
</dbReference>
<dbReference type="OrthoDB" id="66620at2759"/>
<dbReference type="InterPro" id="IPR003439">
    <property type="entry name" value="ABC_transporter-like_ATP-bd"/>
</dbReference>
<evidence type="ECO:0000256" key="5">
    <source>
        <dbReference type="ARBA" id="ARBA00022840"/>
    </source>
</evidence>
<dbReference type="InterPro" id="IPR013525">
    <property type="entry name" value="ABC2_TM"/>
</dbReference>
<gene>
    <name evidence="10" type="ORF">PCAL00307_LOCUS21126</name>
    <name evidence="11" type="ORF">PECAL_5P04880</name>
</gene>
<proteinExistence type="predicted"/>
<comment type="subcellular location">
    <subcellularLocation>
        <location evidence="1">Membrane</location>
        <topology evidence="1">Multi-pass membrane protein</topology>
    </subcellularLocation>
</comment>
<dbReference type="EMBL" id="CAKKNE010000005">
    <property type="protein sequence ID" value="CAH0375935.1"/>
    <property type="molecule type" value="Genomic_DNA"/>
</dbReference>
<evidence type="ECO:0000256" key="2">
    <source>
        <dbReference type="ARBA" id="ARBA00022448"/>
    </source>
</evidence>
<dbReference type="Pfam" id="PF00005">
    <property type="entry name" value="ABC_tran"/>
    <property type="match status" value="1"/>
</dbReference>
<dbReference type="GO" id="GO:0016887">
    <property type="term" value="F:ATP hydrolysis activity"/>
    <property type="evidence" value="ECO:0007669"/>
    <property type="project" value="InterPro"/>
</dbReference>
<name>A0A7S4EDP9_9STRA</name>
<dbReference type="GO" id="GO:0005524">
    <property type="term" value="F:ATP binding"/>
    <property type="evidence" value="ECO:0007669"/>
    <property type="project" value="UniProtKB-KW"/>
</dbReference>
<dbReference type="InterPro" id="IPR050352">
    <property type="entry name" value="ABCG_transporters"/>
</dbReference>
<reference evidence="10" key="1">
    <citation type="submission" date="2021-01" db="EMBL/GenBank/DDBJ databases">
        <authorList>
            <person name="Corre E."/>
            <person name="Pelletier E."/>
            <person name="Niang G."/>
            <person name="Scheremetjew M."/>
            <person name="Finn R."/>
            <person name="Kale V."/>
            <person name="Holt S."/>
            <person name="Cochrane G."/>
            <person name="Meng A."/>
            <person name="Brown T."/>
            <person name="Cohen L."/>
        </authorList>
    </citation>
    <scope>NUCLEOTIDE SEQUENCE</scope>
    <source>
        <strain evidence="10">CCMP1756</strain>
    </source>
</reference>
<dbReference type="PANTHER" id="PTHR48041:SF91">
    <property type="entry name" value="ABC TRANSPORTER G FAMILY MEMBER 28"/>
    <property type="match status" value="1"/>
</dbReference>
<evidence type="ECO:0000259" key="9">
    <source>
        <dbReference type="PROSITE" id="PS50893"/>
    </source>
</evidence>
<dbReference type="SMART" id="SM00382">
    <property type="entry name" value="AAA"/>
    <property type="match status" value="1"/>
</dbReference>
<keyword evidence="3 8" id="KW-0812">Transmembrane</keyword>
<feature type="domain" description="ABC transporter" evidence="9">
    <location>
        <begin position="14"/>
        <end position="249"/>
    </location>
</feature>
<sequence>MPATRSTTNNTDGLAFEAVAVTLEVSKGVQKTIVRDARGSVGKHGLLAILGPSGAGKTTLLAALARERPCDAGSKIWRPAGGANFLPQDDRLLPFLTVRETLRFAAELRWDGVDERWDTSAKRAERAESVLETLGLSEVGDTRVGSALKRGVSGGERRRTALGVELVLIPSLLLADEPTSGLDSTAALQLAILLREAEATVVASVHQPGARVFQQFTDVVVLAPGGGTAYAGPADSAASTCASLCKVKVPPLTSAAEVLLDLVDDPATRSILVSQSAPATTRVSHDEDEPQLSTRSRFRPLLTRAWLNNARAPAATVAAVGRSVTMALLVGALYSGSRGTSTQTAVSDRTGALFFVLVNQAFSAMASLRVFIEERSVFEHERRRRAYSTRDYFLAKSLAELPIQGAVALLFAGMAYAMVGLRASLYSFGGHCVVLALATLVAESLVIWVGAGASDARTAVVICPVVLSTSLLFGGLFVSLASLPRFLAPLQYLSLFRYGFAGLLKLEFQHADAVFDCSSEDKELLAQRVIDAGAPAKLLGRLVKSLPCPTPDGETHVKRVLGDDAASRSILMDAGALFALLVAFRVLALRALERRTASAVVVAKAKKA</sequence>
<keyword evidence="5" id="KW-0067">ATP-binding</keyword>
<dbReference type="PROSITE" id="PS50893">
    <property type="entry name" value="ABC_TRANSPORTER_2"/>
    <property type="match status" value="1"/>
</dbReference>
<dbReference type="InterPro" id="IPR027417">
    <property type="entry name" value="P-loop_NTPase"/>
</dbReference>
<dbReference type="Pfam" id="PF01061">
    <property type="entry name" value="ABC2_membrane"/>
    <property type="match status" value="1"/>
</dbReference>
<dbReference type="SUPFAM" id="SSF52540">
    <property type="entry name" value="P-loop containing nucleoside triphosphate hydrolases"/>
    <property type="match status" value="1"/>
</dbReference>
<evidence type="ECO:0000256" key="6">
    <source>
        <dbReference type="ARBA" id="ARBA00022989"/>
    </source>
</evidence>
<dbReference type="AlphaFoldDB" id="A0A7S4EDP9"/>
<evidence type="ECO:0000256" key="8">
    <source>
        <dbReference type="SAM" id="Phobius"/>
    </source>
</evidence>
<evidence type="ECO:0000256" key="4">
    <source>
        <dbReference type="ARBA" id="ARBA00022741"/>
    </source>
</evidence>
<dbReference type="GO" id="GO:0140359">
    <property type="term" value="F:ABC-type transporter activity"/>
    <property type="evidence" value="ECO:0007669"/>
    <property type="project" value="InterPro"/>
</dbReference>
<dbReference type="InterPro" id="IPR003593">
    <property type="entry name" value="AAA+_ATPase"/>
</dbReference>
<dbReference type="GO" id="GO:0016020">
    <property type="term" value="C:membrane"/>
    <property type="evidence" value="ECO:0007669"/>
    <property type="project" value="UniProtKB-SubCell"/>
</dbReference>
<keyword evidence="4" id="KW-0547">Nucleotide-binding</keyword>
<evidence type="ECO:0000256" key="3">
    <source>
        <dbReference type="ARBA" id="ARBA00022692"/>
    </source>
</evidence>
<keyword evidence="12" id="KW-1185">Reference proteome</keyword>
<organism evidence="10">
    <name type="scientific">Pelagomonas calceolata</name>
    <dbReference type="NCBI Taxonomy" id="35677"/>
    <lineage>
        <taxon>Eukaryota</taxon>
        <taxon>Sar</taxon>
        <taxon>Stramenopiles</taxon>
        <taxon>Ochrophyta</taxon>
        <taxon>Pelagophyceae</taxon>
        <taxon>Pelagomonadales</taxon>
        <taxon>Pelagomonadaceae</taxon>
        <taxon>Pelagomonas</taxon>
    </lineage>
</organism>
<dbReference type="Gene3D" id="3.40.50.300">
    <property type="entry name" value="P-loop containing nucleotide triphosphate hydrolases"/>
    <property type="match status" value="1"/>
</dbReference>
<accession>A0A7S4EDP9</accession>
<keyword evidence="7 8" id="KW-0472">Membrane</keyword>
<dbReference type="Proteomes" id="UP000789595">
    <property type="component" value="Unassembled WGS sequence"/>
</dbReference>
<feature type="transmembrane region" description="Helical" evidence="8">
    <location>
        <begin position="461"/>
        <end position="483"/>
    </location>
</feature>